<organism evidence="2">
    <name type="scientific">freshwater metagenome</name>
    <dbReference type="NCBI Taxonomy" id="449393"/>
    <lineage>
        <taxon>unclassified sequences</taxon>
        <taxon>metagenomes</taxon>
        <taxon>ecological metagenomes</taxon>
    </lineage>
</organism>
<dbReference type="NCBIfam" id="TIGR01409">
    <property type="entry name" value="TAT_signal_seq"/>
    <property type="match status" value="1"/>
</dbReference>
<name>A0A6J7PFL5_9ZZZZ</name>
<accession>A0A6J7PFL5</accession>
<dbReference type="EMBL" id="CAFBPA010000081">
    <property type="protein sequence ID" value="CAB5003831.1"/>
    <property type="molecule type" value="Genomic_DNA"/>
</dbReference>
<feature type="compositionally biased region" description="Low complexity" evidence="1">
    <location>
        <begin position="33"/>
        <end position="48"/>
    </location>
</feature>
<dbReference type="InterPro" id="IPR006311">
    <property type="entry name" value="TAT_signal"/>
</dbReference>
<evidence type="ECO:0000313" key="2">
    <source>
        <dbReference type="EMBL" id="CAB5003831.1"/>
    </source>
</evidence>
<dbReference type="PROSITE" id="PS51318">
    <property type="entry name" value="TAT"/>
    <property type="match status" value="1"/>
</dbReference>
<reference evidence="2" key="1">
    <citation type="submission" date="2020-05" db="EMBL/GenBank/DDBJ databases">
        <authorList>
            <person name="Chiriac C."/>
            <person name="Salcher M."/>
            <person name="Ghai R."/>
            <person name="Kavagutti S V."/>
        </authorList>
    </citation>
    <scope>NUCLEOTIDE SEQUENCE</scope>
</reference>
<gene>
    <name evidence="2" type="ORF">UFOPK4043_00676</name>
</gene>
<dbReference type="InterPro" id="IPR024524">
    <property type="entry name" value="DUF3800"/>
</dbReference>
<evidence type="ECO:0000256" key="1">
    <source>
        <dbReference type="SAM" id="MobiDB-lite"/>
    </source>
</evidence>
<feature type="region of interest" description="Disordered" evidence="1">
    <location>
        <begin position="33"/>
        <end position="52"/>
    </location>
</feature>
<proteinExistence type="predicted"/>
<dbReference type="PROSITE" id="PS51257">
    <property type="entry name" value="PROKAR_LIPOPROTEIN"/>
    <property type="match status" value="1"/>
</dbReference>
<protein>
    <submittedName>
        <fullName evidence="2">Unannotated protein</fullName>
    </submittedName>
</protein>
<dbReference type="InterPro" id="IPR019546">
    <property type="entry name" value="TAT_signal_bac_arc"/>
</dbReference>
<dbReference type="Pfam" id="PF12686">
    <property type="entry name" value="DUF3800"/>
    <property type="match status" value="1"/>
</dbReference>
<dbReference type="AlphaFoldDB" id="A0A6J7PFL5"/>
<sequence>MSSWLTRRNFLAAGAAGTAAAGLAACGAGTSTAPEVSAQESSGESSPSVADRSASADGFTLIYCDDSGSPNDGLVVFSWVEVKPDQWASVLGDWMNHRKSLYVRYGVPPSVELDASELVAGGGSPSLDATFNESSDLRLALVLDSVKAIGEIESIDIGTVYRRTPERGRAYQQVRADVYSELLRQWDDSCVREGRFSMVSLDGDGSDKTFLKAHRLLDPVTRRIVEDPRYLDSPASQWTQMADLLAWSAYQAQRRHPAKESVWGWYEQYVTTLRPNSLMQEV</sequence>